<evidence type="ECO:0000313" key="2">
    <source>
        <dbReference type="EMBL" id="MCA9727806.1"/>
    </source>
</evidence>
<name>A0A956M0W3_UNCEI</name>
<comment type="caution">
    <text evidence="2">The sequence shown here is derived from an EMBL/GenBank/DDBJ whole genome shotgun (WGS) entry which is preliminary data.</text>
</comment>
<dbReference type="Proteomes" id="UP000697710">
    <property type="component" value="Unassembled WGS sequence"/>
</dbReference>
<dbReference type="AlphaFoldDB" id="A0A956M0W3"/>
<organism evidence="2 3">
    <name type="scientific">Eiseniibacteriota bacterium</name>
    <dbReference type="NCBI Taxonomy" id="2212470"/>
    <lineage>
        <taxon>Bacteria</taxon>
        <taxon>Candidatus Eiseniibacteriota</taxon>
    </lineage>
</organism>
<evidence type="ECO:0000256" key="1">
    <source>
        <dbReference type="SAM" id="MobiDB-lite"/>
    </source>
</evidence>
<reference evidence="2" key="2">
    <citation type="journal article" date="2021" name="Microbiome">
        <title>Successional dynamics and alternative stable states in a saline activated sludge microbial community over 9 years.</title>
        <authorList>
            <person name="Wang Y."/>
            <person name="Ye J."/>
            <person name="Ju F."/>
            <person name="Liu L."/>
            <person name="Boyd J.A."/>
            <person name="Deng Y."/>
            <person name="Parks D.H."/>
            <person name="Jiang X."/>
            <person name="Yin X."/>
            <person name="Woodcroft B.J."/>
            <person name="Tyson G.W."/>
            <person name="Hugenholtz P."/>
            <person name="Polz M.F."/>
            <person name="Zhang T."/>
        </authorList>
    </citation>
    <scope>NUCLEOTIDE SEQUENCE</scope>
    <source>
        <strain evidence="2">HKST-UBA01</strain>
    </source>
</reference>
<feature type="non-terminal residue" evidence="2">
    <location>
        <position position="82"/>
    </location>
</feature>
<gene>
    <name evidence="2" type="ORF">KC729_09000</name>
</gene>
<sequence>MVPHRVGIRIRPLLAAAVLTITGTDGVALASTSPERDAPRTVPEWESTSAEGRRLLQRWAPVLHQLVDRAGDHSEDGRADLP</sequence>
<dbReference type="EMBL" id="JAGQHR010000239">
    <property type="protein sequence ID" value="MCA9727806.1"/>
    <property type="molecule type" value="Genomic_DNA"/>
</dbReference>
<reference evidence="2" key="1">
    <citation type="submission" date="2020-04" db="EMBL/GenBank/DDBJ databases">
        <authorList>
            <person name="Zhang T."/>
        </authorList>
    </citation>
    <scope>NUCLEOTIDE SEQUENCE</scope>
    <source>
        <strain evidence="2">HKST-UBA01</strain>
    </source>
</reference>
<protein>
    <submittedName>
        <fullName evidence="2">Uncharacterized protein</fullName>
    </submittedName>
</protein>
<evidence type="ECO:0000313" key="3">
    <source>
        <dbReference type="Proteomes" id="UP000697710"/>
    </source>
</evidence>
<proteinExistence type="predicted"/>
<accession>A0A956M0W3</accession>
<feature type="region of interest" description="Disordered" evidence="1">
    <location>
        <begin position="30"/>
        <end position="49"/>
    </location>
</feature>